<evidence type="ECO:0000313" key="1">
    <source>
        <dbReference type="EMBL" id="CAG5085119.1"/>
    </source>
</evidence>
<evidence type="ECO:0000313" key="2">
    <source>
        <dbReference type="Proteomes" id="UP001158576"/>
    </source>
</evidence>
<organism evidence="1 2">
    <name type="scientific">Oikopleura dioica</name>
    <name type="common">Tunicate</name>
    <dbReference type="NCBI Taxonomy" id="34765"/>
    <lineage>
        <taxon>Eukaryota</taxon>
        <taxon>Metazoa</taxon>
        <taxon>Chordata</taxon>
        <taxon>Tunicata</taxon>
        <taxon>Appendicularia</taxon>
        <taxon>Copelata</taxon>
        <taxon>Oikopleuridae</taxon>
        <taxon>Oikopleura</taxon>
    </lineage>
</organism>
<gene>
    <name evidence="1" type="ORF">OKIOD_LOCUS2371</name>
</gene>
<accession>A0ABN7RVV9</accession>
<sequence length="236" mass="27556">MKLLFVFQVSFCFARIEKRRERAADNDAIDDVLDAVDRLNSWTNLYAVKYAKQENLRKMSEKLRKQMVGKMQQCREHPKPKEQKRRMESIDVGVMEKLISPELAENVRSSFGPQNPLEELAGVNKSLTKLIKKQLSQCKRFKHFIRLRDTTMKQFSRAFLRLQKNQKERLMEISGRMQQDEYYLEESAFQEDAILAEDDLDKLEFDYADYGLPGDTDFSEGAIPDSARSLKVEGIV</sequence>
<name>A0ABN7RVV9_OIKDI</name>
<dbReference type="EMBL" id="OU015568">
    <property type="protein sequence ID" value="CAG5085119.1"/>
    <property type="molecule type" value="Genomic_DNA"/>
</dbReference>
<keyword evidence="2" id="KW-1185">Reference proteome</keyword>
<protein>
    <submittedName>
        <fullName evidence="1">Oidioi.mRNA.OKI2018_I69.PAR.g10813.t1.cds</fullName>
    </submittedName>
</protein>
<reference evidence="1 2" key="1">
    <citation type="submission" date="2021-04" db="EMBL/GenBank/DDBJ databases">
        <authorList>
            <person name="Bliznina A."/>
        </authorList>
    </citation>
    <scope>NUCLEOTIDE SEQUENCE [LARGE SCALE GENOMIC DNA]</scope>
</reference>
<dbReference type="Proteomes" id="UP001158576">
    <property type="component" value="Chromosome PAR"/>
</dbReference>
<proteinExistence type="predicted"/>